<accession>A0A1D3CZE3</accession>
<dbReference type="GO" id="GO:0004605">
    <property type="term" value="F:phosphatidate cytidylyltransferase activity"/>
    <property type="evidence" value="ECO:0007669"/>
    <property type="project" value="UniProtKB-EC"/>
</dbReference>
<proteinExistence type="inferred from homology"/>
<evidence type="ECO:0000256" key="20">
    <source>
        <dbReference type="SAM" id="Phobius"/>
    </source>
</evidence>
<evidence type="ECO:0000256" key="18">
    <source>
        <dbReference type="ARBA" id="ARBA00033406"/>
    </source>
</evidence>
<evidence type="ECO:0000256" key="4">
    <source>
        <dbReference type="ARBA" id="ARBA00005189"/>
    </source>
</evidence>
<organism evidence="21 22">
    <name type="scientific">Cyclospora cayetanensis</name>
    <dbReference type="NCBI Taxonomy" id="88456"/>
    <lineage>
        <taxon>Eukaryota</taxon>
        <taxon>Sar</taxon>
        <taxon>Alveolata</taxon>
        <taxon>Apicomplexa</taxon>
        <taxon>Conoidasida</taxon>
        <taxon>Coccidia</taxon>
        <taxon>Eucoccidiorida</taxon>
        <taxon>Eimeriorina</taxon>
        <taxon>Eimeriidae</taxon>
        <taxon>Cyclospora</taxon>
    </lineage>
</organism>
<evidence type="ECO:0000256" key="6">
    <source>
        <dbReference type="ARBA" id="ARBA00012487"/>
    </source>
</evidence>
<dbReference type="EMBL" id="JROU02001406">
    <property type="protein sequence ID" value="OEH76575.1"/>
    <property type="molecule type" value="Genomic_DNA"/>
</dbReference>
<evidence type="ECO:0000256" key="17">
    <source>
        <dbReference type="ARBA" id="ARBA00032396"/>
    </source>
</evidence>
<dbReference type="Proteomes" id="UP000095192">
    <property type="component" value="Unassembled WGS sequence"/>
</dbReference>
<comment type="catalytic activity">
    <reaction evidence="1">
        <text>a 1,2-diacyl-sn-glycero-3-phosphate + CTP + H(+) = a CDP-1,2-diacyl-sn-glycerol + diphosphate</text>
        <dbReference type="Rhea" id="RHEA:16229"/>
        <dbReference type="ChEBI" id="CHEBI:15378"/>
        <dbReference type="ChEBI" id="CHEBI:33019"/>
        <dbReference type="ChEBI" id="CHEBI:37563"/>
        <dbReference type="ChEBI" id="CHEBI:58332"/>
        <dbReference type="ChEBI" id="CHEBI:58608"/>
        <dbReference type="EC" id="2.7.7.41"/>
    </reaction>
</comment>
<evidence type="ECO:0000256" key="16">
    <source>
        <dbReference type="ARBA" id="ARBA00029893"/>
    </source>
</evidence>
<protein>
    <recommendedName>
        <fullName evidence="6">phosphatidate cytidylyltransferase</fullName>
        <ecNumber evidence="6">2.7.7.41</ecNumber>
    </recommendedName>
    <alternativeName>
        <fullName evidence="16">CDP-diacylglycerol synthase</fullName>
    </alternativeName>
    <alternativeName>
        <fullName evidence="17">CDP-diglyceride pyrophosphorylase</fullName>
    </alternativeName>
    <alternativeName>
        <fullName evidence="18">CDP-diglyceride synthase</fullName>
    </alternativeName>
</protein>
<keyword evidence="7" id="KW-0444">Lipid biosynthesis</keyword>
<comment type="pathway">
    <text evidence="4">Lipid metabolism.</text>
</comment>
<dbReference type="PANTHER" id="PTHR13773:SF8">
    <property type="entry name" value="PHOSPHATIDATE CYTIDYLYLTRANSFERASE, PHOTORECEPTOR-SPECIFIC"/>
    <property type="match status" value="1"/>
</dbReference>
<dbReference type="GO" id="GO:0016024">
    <property type="term" value="P:CDP-diacylglycerol biosynthetic process"/>
    <property type="evidence" value="ECO:0007669"/>
    <property type="project" value="UniProtKB-UniPathway"/>
</dbReference>
<dbReference type="InterPro" id="IPR016720">
    <property type="entry name" value="PC_Trfase_euk"/>
</dbReference>
<feature type="transmembrane region" description="Helical" evidence="20">
    <location>
        <begin position="58"/>
        <end position="76"/>
    </location>
</feature>
<comment type="pathway">
    <text evidence="3">Phospholipid metabolism; CDP-diacylglycerol biosynthesis; CDP-diacylglycerol from sn-glycerol 3-phosphate: step 3/3.</text>
</comment>
<evidence type="ECO:0000256" key="19">
    <source>
        <dbReference type="SAM" id="MobiDB-lite"/>
    </source>
</evidence>
<evidence type="ECO:0000256" key="10">
    <source>
        <dbReference type="ARBA" id="ARBA00022695"/>
    </source>
</evidence>
<keyword evidence="14" id="KW-0594">Phospholipid biosynthesis</keyword>
<evidence type="ECO:0000256" key="11">
    <source>
        <dbReference type="ARBA" id="ARBA00022989"/>
    </source>
</evidence>
<evidence type="ECO:0000256" key="1">
    <source>
        <dbReference type="ARBA" id="ARBA00001698"/>
    </source>
</evidence>
<keyword evidence="13 20" id="KW-0472">Membrane</keyword>
<gene>
    <name evidence="21" type="ORF">cyc_06288</name>
</gene>
<keyword evidence="12" id="KW-0443">Lipid metabolism</keyword>
<evidence type="ECO:0000256" key="15">
    <source>
        <dbReference type="ARBA" id="ARBA00023264"/>
    </source>
</evidence>
<keyword evidence="10 21" id="KW-0548">Nucleotidyltransferase</keyword>
<dbReference type="GO" id="GO:0005789">
    <property type="term" value="C:endoplasmic reticulum membrane"/>
    <property type="evidence" value="ECO:0007669"/>
    <property type="project" value="TreeGrafter"/>
</dbReference>
<feature type="transmembrane region" description="Helical" evidence="20">
    <location>
        <begin position="230"/>
        <end position="248"/>
    </location>
</feature>
<evidence type="ECO:0000256" key="3">
    <source>
        <dbReference type="ARBA" id="ARBA00005119"/>
    </source>
</evidence>
<dbReference type="InParanoid" id="A0A1D3CZE3"/>
<dbReference type="VEuPathDB" id="ToxoDB:cyc_06288"/>
<dbReference type="UniPathway" id="UPA00557">
    <property type="reaction ID" value="UER00614"/>
</dbReference>
<keyword evidence="8" id="KW-0808">Transferase</keyword>
<dbReference type="EC" id="2.7.7.41" evidence="6"/>
<comment type="caution">
    <text evidence="21">The sequence shown here is derived from an EMBL/GenBank/DDBJ whole genome shotgun (WGS) entry which is preliminary data.</text>
</comment>
<feature type="transmembrane region" description="Helical" evidence="20">
    <location>
        <begin position="135"/>
        <end position="152"/>
    </location>
</feature>
<feature type="region of interest" description="Disordered" evidence="19">
    <location>
        <begin position="348"/>
        <end position="377"/>
    </location>
</feature>
<keyword evidence="9 20" id="KW-0812">Transmembrane</keyword>
<evidence type="ECO:0000256" key="9">
    <source>
        <dbReference type="ARBA" id="ARBA00022692"/>
    </source>
</evidence>
<evidence type="ECO:0000256" key="12">
    <source>
        <dbReference type="ARBA" id="ARBA00023098"/>
    </source>
</evidence>
<evidence type="ECO:0000256" key="5">
    <source>
        <dbReference type="ARBA" id="ARBA00010185"/>
    </source>
</evidence>
<evidence type="ECO:0000256" key="2">
    <source>
        <dbReference type="ARBA" id="ARBA00004141"/>
    </source>
</evidence>
<feature type="transmembrane region" description="Helical" evidence="20">
    <location>
        <begin position="97"/>
        <end position="115"/>
    </location>
</feature>
<feature type="transmembrane region" description="Helical" evidence="20">
    <location>
        <begin position="189"/>
        <end position="209"/>
    </location>
</feature>
<evidence type="ECO:0000313" key="22">
    <source>
        <dbReference type="Proteomes" id="UP000095192"/>
    </source>
</evidence>
<name>A0A1D3CZE3_9EIME</name>
<evidence type="ECO:0000256" key="7">
    <source>
        <dbReference type="ARBA" id="ARBA00022516"/>
    </source>
</evidence>
<dbReference type="PANTHER" id="PTHR13773">
    <property type="entry name" value="PHOSPHATIDATE CYTIDYLYLTRANSFERASE"/>
    <property type="match status" value="1"/>
</dbReference>
<comment type="subcellular location">
    <subcellularLocation>
        <location evidence="2">Membrane</location>
        <topology evidence="2">Multi-pass membrane protein</topology>
    </subcellularLocation>
</comment>
<keyword evidence="22" id="KW-1185">Reference proteome</keyword>
<keyword evidence="15" id="KW-1208">Phospholipid metabolism</keyword>
<evidence type="ECO:0000313" key="21">
    <source>
        <dbReference type="EMBL" id="OEH76575.1"/>
    </source>
</evidence>
<feature type="transmembrane region" description="Helical" evidence="20">
    <location>
        <begin position="164"/>
        <end position="183"/>
    </location>
</feature>
<sequence>MAQRLLGIQMSLNATAAAPLLPYVIRCGSDLEHARLSQHRLQRHSKICNNEAFHVVRAAGHSYCMVLVLSLIVAIYKEIIQAKERREEERLPDFHLLKWYWLLLTIVAIGLPWGLPRLRGVDPRTAEVVLSYHSLGVYVAWFVGFIWFILSLRKSYLRYQFSQLGVMLVVLLFVVSQSLIQIANIYSGLIWFFLPTSLVIVNDIFAYLCGTAFGRTRLIRLSPKKTVEGYLGAACVTLLWAWVVGRQLEAHPMFVCPQPYISFKPFSVIGELSCTPSPVFISRCTDTEIHRLGLSWWEDDPAVLKQQQVLQRQQLALLKEHQALTVKAAAADEQLLLLAAAAQQQDWESEPPSALPSDSQQLQPPEQHQQQHHQHQEAAIQAMRSSLVARLLALEAAREETAAAERGLCRSLFASPFDFHSMVLGSFAAFFAPFGGFFASGFKRAVRIKAFAFKTDNPIVSRMQGHLVLVLIGGFCPQQPISITLEKIEGSARGGEGAKAPIATFTLPFGTASPDVPSCEK</sequence>
<reference evidence="21 22" key="1">
    <citation type="journal article" date="2016" name="BMC Genomics">
        <title>Comparative genomics reveals Cyclospora cayetanensis possesses coccidia-like metabolism and invasion components but unique surface antigens.</title>
        <authorList>
            <person name="Liu S."/>
            <person name="Wang L."/>
            <person name="Zheng H."/>
            <person name="Xu Z."/>
            <person name="Roellig D.M."/>
            <person name="Li N."/>
            <person name="Frace M.A."/>
            <person name="Tang K."/>
            <person name="Arrowood M.J."/>
            <person name="Moss D.M."/>
            <person name="Zhang L."/>
            <person name="Feng Y."/>
            <person name="Xiao L."/>
        </authorList>
    </citation>
    <scope>NUCLEOTIDE SEQUENCE [LARGE SCALE GENOMIC DNA]</scope>
    <source>
        <strain evidence="21 22">CHN_HEN01</strain>
    </source>
</reference>
<evidence type="ECO:0000256" key="13">
    <source>
        <dbReference type="ARBA" id="ARBA00023136"/>
    </source>
</evidence>
<keyword evidence="11 20" id="KW-1133">Transmembrane helix</keyword>
<evidence type="ECO:0000256" key="8">
    <source>
        <dbReference type="ARBA" id="ARBA00022679"/>
    </source>
</evidence>
<evidence type="ECO:0000256" key="14">
    <source>
        <dbReference type="ARBA" id="ARBA00023209"/>
    </source>
</evidence>
<feature type="transmembrane region" description="Helical" evidence="20">
    <location>
        <begin position="419"/>
        <end position="439"/>
    </location>
</feature>
<comment type="similarity">
    <text evidence="5">Belongs to the CDS family.</text>
</comment>
<dbReference type="Pfam" id="PF01148">
    <property type="entry name" value="CTP_transf_1"/>
    <property type="match status" value="1"/>
</dbReference>
<dbReference type="AlphaFoldDB" id="A0A1D3CZE3"/>